<organism evidence="1 2">
    <name type="scientific">Zopfia rhizophila CBS 207.26</name>
    <dbReference type="NCBI Taxonomy" id="1314779"/>
    <lineage>
        <taxon>Eukaryota</taxon>
        <taxon>Fungi</taxon>
        <taxon>Dikarya</taxon>
        <taxon>Ascomycota</taxon>
        <taxon>Pezizomycotina</taxon>
        <taxon>Dothideomycetes</taxon>
        <taxon>Dothideomycetes incertae sedis</taxon>
        <taxon>Zopfiaceae</taxon>
        <taxon>Zopfia</taxon>
    </lineage>
</organism>
<dbReference type="SUPFAM" id="SSF52141">
    <property type="entry name" value="Uracil-DNA glycosylase-like"/>
    <property type="match status" value="1"/>
</dbReference>
<keyword evidence="2" id="KW-1185">Reference proteome</keyword>
<name>A0A6A6DTL1_9PEZI</name>
<dbReference type="Proteomes" id="UP000800200">
    <property type="component" value="Unassembled WGS sequence"/>
</dbReference>
<dbReference type="EMBL" id="ML994655">
    <property type="protein sequence ID" value="KAF2181006.1"/>
    <property type="molecule type" value="Genomic_DNA"/>
</dbReference>
<dbReference type="InterPro" id="IPR036895">
    <property type="entry name" value="Uracil-DNA_glycosylase-like_sf"/>
</dbReference>
<evidence type="ECO:0000313" key="2">
    <source>
        <dbReference type="Proteomes" id="UP000800200"/>
    </source>
</evidence>
<dbReference type="OrthoDB" id="4656735at2759"/>
<protein>
    <recommendedName>
        <fullName evidence="3">Uracil-DNA glycosylase-like domain-containing protein</fullName>
    </recommendedName>
</protein>
<accession>A0A6A6DTL1</accession>
<evidence type="ECO:0008006" key="3">
    <source>
        <dbReference type="Google" id="ProtNLM"/>
    </source>
</evidence>
<proteinExistence type="predicted"/>
<reference evidence="1" key="1">
    <citation type="journal article" date="2020" name="Stud. Mycol.">
        <title>101 Dothideomycetes genomes: a test case for predicting lifestyles and emergence of pathogens.</title>
        <authorList>
            <person name="Haridas S."/>
            <person name="Albert R."/>
            <person name="Binder M."/>
            <person name="Bloem J."/>
            <person name="Labutti K."/>
            <person name="Salamov A."/>
            <person name="Andreopoulos B."/>
            <person name="Baker S."/>
            <person name="Barry K."/>
            <person name="Bills G."/>
            <person name="Bluhm B."/>
            <person name="Cannon C."/>
            <person name="Castanera R."/>
            <person name="Culley D."/>
            <person name="Daum C."/>
            <person name="Ezra D."/>
            <person name="Gonzalez J."/>
            <person name="Henrissat B."/>
            <person name="Kuo A."/>
            <person name="Liang C."/>
            <person name="Lipzen A."/>
            <person name="Lutzoni F."/>
            <person name="Magnuson J."/>
            <person name="Mondo S."/>
            <person name="Nolan M."/>
            <person name="Ohm R."/>
            <person name="Pangilinan J."/>
            <person name="Park H.-J."/>
            <person name="Ramirez L."/>
            <person name="Alfaro M."/>
            <person name="Sun H."/>
            <person name="Tritt A."/>
            <person name="Yoshinaga Y."/>
            <person name="Zwiers L.-H."/>
            <person name="Turgeon B."/>
            <person name="Goodwin S."/>
            <person name="Spatafora J."/>
            <person name="Crous P."/>
            <person name="Grigoriev I."/>
        </authorList>
    </citation>
    <scope>NUCLEOTIDE SEQUENCE</scope>
    <source>
        <strain evidence="1">CBS 207.26</strain>
    </source>
</reference>
<gene>
    <name evidence="1" type="ORF">K469DRAFT_692522</name>
</gene>
<dbReference type="AlphaFoldDB" id="A0A6A6DTL1"/>
<sequence length="499" mass="57128">MEQLTAGLSNVTLGLEAANTYEQAFDKIVLFAEKARGYRIQPDELAVTKNFAGPFTHGGLFILLLEPRPYHPWSEGVNAVISNCDSLDSLNEAVQIGSKRALSLINDVSVIDLRPFLVKAHHPTLRGDEWEELYDLIFSAIKAKQPDVLLCMGNEAMNALEARKNAWQADSWQCIQLVYAIHPSHSVNHNKNHAKKRKELLRSICEACEKLNHRWDEGSWEERFLNGELSIPQAVPASESRFTLSKDTKCVESFLEVILILCFPPQYHLPSLSIVPGVRYYDLQNWHKKWFRHMERYRDATHDLENHARALLIPVFKQLNRSFRRTSWFLPTYEVDWVSVRRAFTGLPLEFEYACYLLAGDTEGDMDRAASRMENGPEHKDGNNSHVFTRVEKITAHATKHWERGQPHPPRTSHYVGFTEEQLFMCTAFCHHSSVAGTVDILAAAVSDRRGRIRTGRFIKLVSRERKGQPKMKLIRRWILSNDFSNGAFRVTGLCSITT</sequence>
<evidence type="ECO:0000313" key="1">
    <source>
        <dbReference type="EMBL" id="KAF2181006.1"/>
    </source>
</evidence>